<feature type="compositionally biased region" description="Basic and acidic residues" evidence="1">
    <location>
        <begin position="54"/>
        <end position="88"/>
    </location>
</feature>
<reference evidence="2" key="1">
    <citation type="submission" date="2018-05" db="EMBL/GenBank/DDBJ databases">
        <authorList>
            <person name="Lanie J.A."/>
            <person name="Ng W.-L."/>
            <person name="Kazmierczak K.M."/>
            <person name="Andrzejewski T.M."/>
            <person name="Davidsen T.M."/>
            <person name="Wayne K.J."/>
            <person name="Tettelin H."/>
            <person name="Glass J.I."/>
            <person name="Rusch D."/>
            <person name="Podicherti R."/>
            <person name="Tsui H.-C.T."/>
            <person name="Winkler M.E."/>
        </authorList>
    </citation>
    <scope>NUCLEOTIDE SEQUENCE</scope>
</reference>
<sequence length="182" mass="21052">MFVTFIMDLRKKAKKKGIALTYMKNGKRVRKTDKQLRYHMRLRRSAFGSDTGAAEEKPAKSRPTKEQTREKRERGRMEREEDLTRRHDIIADKEAARSLETIVTALEKQDPRGDADRKKIDDTLKMVLTGWGDATLGVRPKFRVIENAEYILEKLFPILGKERIFEMVLLNIGQNSSCGVNI</sequence>
<gene>
    <name evidence="2" type="ORF">METZ01_LOCUS430944</name>
</gene>
<accession>A0A382Y4N0</accession>
<dbReference type="AlphaFoldDB" id="A0A382Y4N0"/>
<feature type="region of interest" description="Disordered" evidence="1">
    <location>
        <begin position="41"/>
        <end position="88"/>
    </location>
</feature>
<organism evidence="2">
    <name type="scientific">marine metagenome</name>
    <dbReference type="NCBI Taxonomy" id="408172"/>
    <lineage>
        <taxon>unclassified sequences</taxon>
        <taxon>metagenomes</taxon>
        <taxon>ecological metagenomes</taxon>
    </lineage>
</organism>
<protein>
    <submittedName>
        <fullName evidence="2">Uncharacterized protein</fullName>
    </submittedName>
</protein>
<evidence type="ECO:0000313" key="2">
    <source>
        <dbReference type="EMBL" id="SVD78090.1"/>
    </source>
</evidence>
<dbReference type="EMBL" id="UINC01172816">
    <property type="protein sequence ID" value="SVD78090.1"/>
    <property type="molecule type" value="Genomic_DNA"/>
</dbReference>
<proteinExistence type="predicted"/>
<evidence type="ECO:0000256" key="1">
    <source>
        <dbReference type="SAM" id="MobiDB-lite"/>
    </source>
</evidence>
<name>A0A382Y4N0_9ZZZZ</name>